<evidence type="ECO:0000313" key="9">
    <source>
        <dbReference type="Proteomes" id="UP000594468"/>
    </source>
</evidence>
<dbReference type="AlphaFoldDB" id="A0A7S8EE31"/>
<evidence type="ECO:0000256" key="4">
    <source>
        <dbReference type="ARBA" id="ARBA00023295"/>
    </source>
</evidence>
<feature type="binding site" evidence="6">
    <location>
        <position position="97"/>
    </location>
    <ligand>
        <name>substrate</name>
    </ligand>
</feature>
<evidence type="ECO:0000256" key="6">
    <source>
        <dbReference type="PIRSR" id="PIRSR026534-2"/>
    </source>
</evidence>
<evidence type="ECO:0000256" key="1">
    <source>
        <dbReference type="ARBA" id="ARBA00004834"/>
    </source>
</evidence>
<feature type="binding site" evidence="6">
    <location>
        <begin position="156"/>
        <end position="158"/>
    </location>
    <ligand>
        <name>substrate</name>
    </ligand>
</feature>
<organism evidence="8 9">
    <name type="scientific">Phototrophicus methaneseepsis</name>
    <dbReference type="NCBI Taxonomy" id="2710758"/>
    <lineage>
        <taxon>Bacteria</taxon>
        <taxon>Bacillati</taxon>
        <taxon>Chloroflexota</taxon>
        <taxon>Candidatus Thermofontia</taxon>
        <taxon>Phototrophicales</taxon>
        <taxon>Phototrophicaceae</taxon>
        <taxon>Phototrophicus</taxon>
    </lineage>
</organism>
<comment type="similarity">
    <text evidence="2">Belongs to the glycosyl hydrolase 43 family.</text>
</comment>
<dbReference type="InterPro" id="IPR023296">
    <property type="entry name" value="Glyco_hydro_beta-prop_sf"/>
</dbReference>
<reference evidence="8 9" key="1">
    <citation type="submission" date="2020-02" db="EMBL/GenBank/DDBJ databases">
        <authorList>
            <person name="Zheng R.K."/>
            <person name="Sun C.M."/>
        </authorList>
    </citation>
    <scope>NUCLEOTIDE SEQUENCE [LARGE SCALE GENOMIC DNA]</scope>
    <source>
        <strain evidence="9">rifampicinis</strain>
    </source>
</reference>
<keyword evidence="9" id="KW-1185">Reference proteome</keyword>
<proteinExistence type="inferred from homology"/>
<feature type="active site" description="Proton acceptor" evidence="5">
    <location>
        <position position="19"/>
    </location>
</feature>
<dbReference type="PANTHER" id="PTHR43301:SF3">
    <property type="entry name" value="ARABINAN ENDO-1,5-ALPHA-L-ARABINOSIDASE A-RELATED"/>
    <property type="match status" value="1"/>
</dbReference>
<dbReference type="SUPFAM" id="SSF75005">
    <property type="entry name" value="Arabinanase/levansucrase/invertase"/>
    <property type="match status" value="1"/>
</dbReference>
<gene>
    <name evidence="8" type="ORF">G4Y79_07025</name>
</gene>
<evidence type="ECO:0000256" key="3">
    <source>
        <dbReference type="ARBA" id="ARBA00022801"/>
    </source>
</evidence>
<evidence type="ECO:0000256" key="7">
    <source>
        <dbReference type="PIRSR" id="PIRSR026534-3"/>
    </source>
</evidence>
<dbReference type="UniPathway" id="UPA00667"/>
<keyword evidence="4" id="KW-0326">Glycosidase</keyword>
<name>A0A7S8EE31_9CHLR</name>
<feature type="binding site" evidence="6">
    <location>
        <position position="19"/>
    </location>
    <ligand>
        <name>substrate</name>
    </ligand>
</feature>
<dbReference type="CDD" id="cd08998">
    <property type="entry name" value="GH43_Arb43a-like"/>
    <property type="match status" value="1"/>
</dbReference>
<feature type="site" description="Important for substrate recognition" evidence="7">
    <location>
        <position position="264"/>
    </location>
</feature>
<evidence type="ECO:0000256" key="2">
    <source>
        <dbReference type="ARBA" id="ARBA00009865"/>
    </source>
</evidence>
<evidence type="ECO:0000313" key="8">
    <source>
        <dbReference type="EMBL" id="QPC85144.1"/>
    </source>
</evidence>
<accession>A0A7S8EE31</accession>
<dbReference type="InterPro" id="IPR050727">
    <property type="entry name" value="GH43_arabinanases"/>
</dbReference>
<comment type="pathway">
    <text evidence="1">Glycan metabolism; L-arabinan degradation.</text>
</comment>
<dbReference type="InterPro" id="IPR016840">
    <property type="entry name" value="Glyco_hydro_43_endo_a_Ara-ase"/>
</dbReference>
<dbReference type="PANTHER" id="PTHR43301">
    <property type="entry name" value="ARABINAN ENDO-1,5-ALPHA-L-ARABINOSIDASE"/>
    <property type="match status" value="1"/>
</dbReference>
<dbReference type="Gene3D" id="2.115.10.20">
    <property type="entry name" value="Glycosyl hydrolase domain, family 43"/>
    <property type="match status" value="1"/>
</dbReference>
<feature type="active site" description="Proton donor" evidence="5">
    <location>
        <position position="194"/>
    </location>
</feature>
<dbReference type="GO" id="GO:0031222">
    <property type="term" value="P:arabinan catabolic process"/>
    <property type="evidence" value="ECO:0007669"/>
    <property type="project" value="UniProtKB-UniPathway"/>
</dbReference>
<feature type="binding site" evidence="6">
    <location>
        <begin position="136"/>
        <end position="139"/>
    </location>
    <ligand>
        <name>substrate</name>
    </ligand>
</feature>
<dbReference type="Proteomes" id="UP000594468">
    <property type="component" value="Chromosome"/>
</dbReference>
<keyword evidence="3" id="KW-0378">Hydrolase</keyword>
<protein>
    <submittedName>
        <fullName evidence="8">Arabinan endo-1,5-alpha-L-arabinosidase</fullName>
    </submittedName>
</protein>
<dbReference type="Pfam" id="PF04616">
    <property type="entry name" value="Glyco_hydro_43"/>
    <property type="match status" value="1"/>
</dbReference>
<dbReference type="InterPro" id="IPR006710">
    <property type="entry name" value="Glyco_hydro_43"/>
</dbReference>
<evidence type="ECO:0000256" key="5">
    <source>
        <dbReference type="PIRSR" id="PIRSR026534-1"/>
    </source>
</evidence>
<feature type="site" description="Important for catalytic activity, responsible for pKa modulation of the active site Glu and correct orientation of both the proton donor and substrate" evidence="7">
    <location>
        <position position="139"/>
    </location>
</feature>
<sequence length="310" mass="35374">MAEMTGPLPLTGNIRPVHDPVMIKENDKYYLFCTGPGMSLRKSDDMLHWTQSFPVRIFGNLPDWVQEKIPNQNDVWAPDISYYNDKFHLYYSVSTFGSDTSVIGLLTNATLDHTSDDYEWVDEGLVVESTGTQNYNCIDPNLVLDEDGVPWLSFGSHWSGIKMVRLDYETGLPSAEDDTVYEIAQRAIHPRAIEAPFIVYRDGYYYLFVSWDQCCSGVDSTYRVMVGRSESVTGPYVDKEGVDMMDDGGTQVTFPTERWVGPGHNGIYIEDDVYYMVYHSYDAENQGVPTLRINPLSWDEDGWPYLESME</sequence>
<dbReference type="EMBL" id="CP062983">
    <property type="protein sequence ID" value="QPC85144.1"/>
    <property type="molecule type" value="Genomic_DNA"/>
</dbReference>
<dbReference type="KEGG" id="pmet:G4Y79_07025"/>
<dbReference type="PIRSF" id="PIRSF026534">
    <property type="entry name" value="Endo_alpha-L-arabinosidase"/>
    <property type="match status" value="1"/>
</dbReference>
<dbReference type="GO" id="GO:0046558">
    <property type="term" value="F:arabinan endo-1,5-alpha-L-arabinosidase activity"/>
    <property type="evidence" value="ECO:0007669"/>
    <property type="project" value="InterPro"/>
</dbReference>